<evidence type="ECO:0000256" key="9">
    <source>
        <dbReference type="ARBA" id="ARBA00022777"/>
    </source>
</evidence>
<evidence type="ECO:0000313" key="17">
    <source>
        <dbReference type="EMBL" id="RUM04163.1"/>
    </source>
</evidence>
<gene>
    <name evidence="14 17" type="primary">cysC</name>
    <name evidence="17" type="ORF">EEQ99_00930</name>
</gene>
<dbReference type="PANTHER" id="PTHR11055">
    <property type="entry name" value="BIFUNCTIONAL 3'-PHOSPHOADENOSINE 5'-PHOSPHOSULFATE SYNTHASE"/>
    <property type="match status" value="1"/>
</dbReference>
<evidence type="ECO:0000256" key="6">
    <source>
        <dbReference type="ARBA" id="ARBA00018163"/>
    </source>
</evidence>
<dbReference type="Gene3D" id="3.40.50.300">
    <property type="entry name" value="P-loop containing nucleotide triphosphate hydrolases"/>
    <property type="match status" value="1"/>
</dbReference>
<keyword evidence="10 14" id="KW-0067">ATP-binding</keyword>
<evidence type="ECO:0000256" key="5">
    <source>
        <dbReference type="ARBA" id="ARBA00012121"/>
    </source>
</evidence>
<comment type="similarity">
    <text evidence="4 14 15">Belongs to the APS kinase family.</text>
</comment>
<name>A0A3S0QDZ2_9HYPH</name>
<dbReference type="UniPathway" id="UPA00140">
    <property type="reaction ID" value="UER00205"/>
</dbReference>
<evidence type="ECO:0000256" key="3">
    <source>
        <dbReference type="ARBA" id="ARBA00004806"/>
    </source>
</evidence>
<dbReference type="InterPro" id="IPR002891">
    <property type="entry name" value="APS"/>
</dbReference>
<dbReference type="GO" id="GO:0004020">
    <property type="term" value="F:adenylylsulfate kinase activity"/>
    <property type="evidence" value="ECO:0007669"/>
    <property type="project" value="UniProtKB-UniRule"/>
</dbReference>
<evidence type="ECO:0000256" key="1">
    <source>
        <dbReference type="ARBA" id="ARBA00001823"/>
    </source>
</evidence>
<evidence type="ECO:0000256" key="12">
    <source>
        <dbReference type="ARBA" id="ARBA00031393"/>
    </source>
</evidence>
<evidence type="ECO:0000256" key="8">
    <source>
        <dbReference type="ARBA" id="ARBA00022741"/>
    </source>
</evidence>
<keyword evidence="7 14" id="KW-0808">Transferase</keyword>
<dbReference type="AlphaFoldDB" id="A0A3S0QDZ2"/>
<evidence type="ECO:0000256" key="10">
    <source>
        <dbReference type="ARBA" id="ARBA00022840"/>
    </source>
</evidence>
<dbReference type="Proteomes" id="UP000273611">
    <property type="component" value="Unassembled WGS sequence"/>
</dbReference>
<evidence type="ECO:0000256" key="15">
    <source>
        <dbReference type="RuleBase" id="RU004347"/>
    </source>
</evidence>
<dbReference type="NCBIfam" id="NF003013">
    <property type="entry name" value="PRK03846.1"/>
    <property type="match status" value="1"/>
</dbReference>
<dbReference type="Pfam" id="PF01583">
    <property type="entry name" value="APS_kinase"/>
    <property type="match status" value="1"/>
</dbReference>
<dbReference type="SUPFAM" id="SSF52540">
    <property type="entry name" value="P-loop containing nucleoside triphosphate hydrolases"/>
    <property type="match status" value="1"/>
</dbReference>
<dbReference type="InterPro" id="IPR059117">
    <property type="entry name" value="APS_kinase_dom"/>
</dbReference>
<reference evidence="17 18" key="1">
    <citation type="journal article" date="2015" name="Int. J. Syst. Evol. Microbiol.">
        <title>Rhizobium anhuiense sp. nov., isolated from effective nodules of Vicia faba and Pisum sativum.</title>
        <authorList>
            <person name="Zhang Y.J."/>
            <person name="Zheng W.T."/>
            <person name="Everall I."/>
            <person name="Young J.P."/>
            <person name="Zhang X.X."/>
            <person name="Tian C.F."/>
            <person name="Sui X.H."/>
            <person name="Wang E.T."/>
            <person name="Chen W.X."/>
        </authorList>
    </citation>
    <scope>NUCLEOTIDE SEQUENCE [LARGE SCALE GENOMIC DNA]</scope>
    <source>
        <strain evidence="17 18">CCBAU 23252</strain>
    </source>
</reference>
<dbReference type="NCBIfam" id="TIGR00455">
    <property type="entry name" value="apsK"/>
    <property type="match status" value="1"/>
</dbReference>
<protein>
    <recommendedName>
        <fullName evidence="6 14">Adenylyl-sulfate kinase</fullName>
        <ecNumber evidence="5 14">2.7.1.25</ecNumber>
    </recommendedName>
    <alternativeName>
        <fullName evidence="12 14">APS kinase</fullName>
    </alternativeName>
    <alternativeName>
        <fullName evidence="13 14">ATP adenosine-5'-phosphosulfate 3'-phosphotransferase</fullName>
    </alternativeName>
    <alternativeName>
        <fullName evidence="11 14">Adenosine-5'-phosphosulfate kinase</fullName>
    </alternativeName>
</protein>
<evidence type="ECO:0000256" key="13">
    <source>
        <dbReference type="ARBA" id="ARBA00031464"/>
    </source>
</evidence>
<comment type="pathway">
    <text evidence="3 14 15">Sulfur metabolism; hydrogen sulfide biosynthesis; sulfite from sulfate: step 2/3.</text>
</comment>
<dbReference type="GO" id="GO:0000103">
    <property type="term" value="P:sulfate assimilation"/>
    <property type="evidence" value="ECO:0007669"/>
    <property type="project" value="UniProtKB-UniRule"/>
</dbReference>
<keyword evidence="14" id="KW-0597">Phosphoprotein</keyword>
<feature type="active site" description="Phosphoserine intermediate" evidence="14">
    <location>
        <position position="122"/>
    </location>
</feature>
<feature type="domain" description="APS kinase" evidence="16">
    <location>
        <begin position="41"/>
        <end position="189"/>
    </location>
</feature>
<proteinExistence type="inferred from homology"/>
<dbReference type="InterPro" id="IPR027417">
    <property type="entry name" value="P-loop_NTPase"/>
</dbReference>
<evidence type="ECO:0000256" key="11">
    <source>
        <dbReference type="ARBA" id="ARBA00029724"/>
    </source>
</evidence>
<evidence type="ECO:0000256" key="14">
    <source>
        <dbReference type="HAMAP-Rule" id="MF_00065"/>
    </source>
</evidence>
<dbReference type="PANTHER" id="PTHR11055:SF63">
    <property type="entry name" value="ADENYLYL-SULFATE KINASE 1, CHLOROPLASTIC"/>
    <property type="match status" value="1"/>
</dbReference>
<comment type="caution">
    <text evidence="17">The sequence shown here is derived from an EMBL/GenBank/DDBJ whole genome shotgun (WGS) entry which is preliminary data.</text>
</comment>
<comment type="function">
    <text evidence="2 14 15">Catalyzes the synthesis of activated sulfate.</text>
</comment>
<comment type="catalytic activity">
    <reaction evidence="1 14 15">
        <text>adenosine 5'-phosphosulfate + ATP = 3'-phosphoadenylyl sulfate + ADP + H(+)</text>
        <dbReference type="Rhea" id="RHEA:24152"/>
        <dbReference type="ChEBI" id="CHEBI:15378"/>
        <dbReference type="ChEBI" id="CHEBI:30616"/>
        <dbReference type="ChEBI" id="CHEBI:58243"/>
        <dbReference type="ChEBI" id="CHEBI:58339"/>
        <dbReference type="ChEBI" id="CHEBI:456216"/>
        <dbReference type="EC" id="2.7.1.25"/>
    </reaction>
</comment>
<evidence type="ECO:0000259" key="16">
    <source>
        <dbReference type="Pfam" id="PF01583"/>
    </source>
</evidence>
<dbReference type="EC" id="2.7.1.25" evidence="5 14"/>
<dbReference type="CDD" id="cd02027">
    <property type="entry name" value="APSK"/>
    <property type="match status" value="1"/>
</dbReference>
<dbReference type="EMBL" id="RIBW01000001">
    <property type="protein sequence ID" value="RUM04163.1"/>
    <property type="molecule type" value="Genomic_DNA"/>
</dbReference>
<accession>A0A3S0QDZ2</accession>
<evidence type="ECO:0000256" key="4">
    <source>
        <dbReference type="ARBA" id="ARBA00007008"/>
    </source>
</evidence>
<dbReference type="HAMAP" id="MF_00065">
    <property type="entry name" value="Adenylyl_sulf_kinase"/>
    <property type="match status" value="1"/>
</dbReference>
<keyword evidence="8 14" id="KW-0547">Nucleotide-binding</keyword>
<evidence type="ECO:0000256" key="7">
    <source>
        <dbReference type="ARBA" id="ARBA00022679"/>
    </source>
</evidence>
<evidence type="ECO:0000313" key="18">
    <source>
        <dbReference type="Proteomes" id="UP000273611"/>
    </source>
</evidence>
<dbReference type="GO" id="GO:0070814">
    <property type="term" value="P:hydrogen sulfide biosynthetic process"/>
    <property type="evidence" value="ECO:0007669"/>
    <property type="project" value="UniProtKB-UniRule"/>
</dbReference>
<dbReference type="GO" id="GO:0005524">
    <property type="term" value="F:ATP binding"/>
    <property type="evidence" value="ECO:0007669"/>
    <property type="project" value="UniProtKB-UniRule"/>
</dbReference>
<organism evidence="17 18">
    <name type="scientific">Rhizobium anhuiense</name>
    <dbReference type="NCBI Taxonomy" id="1184720"/>
    <lineage>
        <taxon>Bacteria</taxon>
        <taxon>Pseudomonadati</taxon>
        <taxon>Pseudomonadota</taxon>
        <taxon>Alphaproteobacteria</taxon>
        <taxon>Hyphomicrobiales</taxon>
        <taxon>Rhizobiaceae</taxon>
        <taxon>Rhizobium/Agrobacterium group</taxon>
        <taxon>Rhizobium</taxon>
    </lineage>
</organism>
<feature type="binding site" evidence="14">
    <location>
        <begin position="48"/>
        <end position="55"/>
    </location>
    <ligand>
        <name>ATP</name>
        <dbReference type="ChEBI" id="CHEBI:30616"/>
    </ligand>
</feature>
<sequence length="221" mass="24557">MANLTVGAAMIDLSLCRTENIRWQALEVSRKSRAALLNQRPAVVWLTGLSGSGKSTIANSVEKLLHGKGRSTYVLDGDNIRHGLNRDLGFTNEDRIENIRRVAEVAKLMADAGLIVLVSFISPFRAERQLAREMMEKGEFFEVFIDTPIEECAKRDPKGLYKRAIAGEIRHFTGISSPYEPPENPELCLRTVGSDPDQLAIQIETLLDARPQRSDCTGDAF</sequence>
<keyword evidence="9 14" id="KW-0418">Kinase</keyword>
<dbReference type="FunFam" id="3.40.50.300:FF:000212">
    <property type="entry name" value="Adenylyl-sulfate kinase"/>
    <property type="match status" value="1"/>
</dbReference>
<evidence type="ECO:0000256" key="2">
    <source>
        <dbReference type="ARBA" id="ARBA00002632"/>
    </source>
</evidence>